<comment type="caution">
    <text evidence="2">The sequence shown here is derived from an EMBL/GenBank/DDBJ whole genome shotgun (WGS) entry which is preliminary data.</text>
</comment>
<name>A0A8X8Z0C4_SALSN</name>
<feature type="transmembrane region" description="Helical" evidence="1">
    <location>
        <begin position="403"/>
        <end position="426"/>
    </location>
</feature>
<dbReference type="EMBL" id="PNBA02000021">
    <property type="protein sequence ID" value="KAG6386654.1"/>
    <property type="molecule type" value="Genomic_DNA"/>
</dbReference>
<dbReference type="OrthoDB" id="1849062at2759"/>
<dbReference type="AlphaFoldDB" id="A0A8X8Z0C4"/>
<protein>
    <submittedName>
        <fullName evidence="2">Uncharacterized protein</fullName>
    </submittedName>
</protein>
<keyword evidence="1" id="KW-0812">Transmembrane</keyword>
<keyword evidence="1" id="KW-1133">Transmembrane helix</keyword>
<sequence length="430" mass="50427">MANIDDKTPCYVTVYIRSPRHVLYRVPVQVRRGKKHIYEPEVVPLGPYHHRRHPQQQLVEPLKDELRDMVCANNKTLFLSKILRRIDEIRHFYNGANHYTDDELAEMMLRDACFLICYMQVCSMQVNETKTLICQRLGMSGMLFMFRDMYMLENQIPLWLISLIHPHQSLLCDYLSYNAFGDNRMTHLPWGNGQGEEPLHLLEASHRTHLSLVETRENSSNCLQLVKKRNQLRARKKSSTTLWQERNSQFRSVTDLKAKGIHFRRSSNCLTDVKFFSFAFYAQLHLPFFYISNNRKVFLSNLIAFEMSPEAADTNFGITSYVYFMKTLINNAEDVKVLREKGILYSLLASDEEVVEMFKSIDTYGFSNRDLFLAVTMRIEEHCNNKGRTWMADLINTKLRSPWTVIALAAATFLLCLTFLQTYFTIHPRR</sequence>
<dbReference type="Proteomes" id="UP000298416">
    <property type="component" value="Unassembled WGS sequence"/>
</dbReference>
<evidence type="ECO:0000313" key="2">
    <source>
        <dbReference type="EMBL" id="KAG6386654.1"/>
    </source>
</evidence>
<organism evidence="2">
    <name type="scientific">Salvia splendens</name>
    <name type="common">Scarlet sage</name>
    <dbReference type="NCBI Taxonomy" id="180675"/>
    <lineage>
        <taxon>Eukaryota</taxon>
        <taxon>Viridiplantae</taxon>
        <taxon>Streptophyta</taxon>
        <taxon>Embryophyta</taxon>
        <taxon>Tracheophyta</taxon>
        <taxon>Spermatophyta</taxon>
        <taxon>Magnoliopsida</taxon>
        <taxon>eudicotyledons</taxon>
        <taxon>Gunneridae</taxon>
        <taxon>Pentapetalae</taxon>
        <taxon>asterids</taxon>
        <taxon>lamiids</taxon>
        <taxon>Lamiales</taxon>
        <taxon>Lamiaceae</taxon>
        <taxon>Nepetoideae</taxon>
        <taxon>Mentheae</taxon>
        <taxon>Salviinae</taxon>
        <taxon>Salvia</taxon>
        <taxon>Salvia subgen. Calosphace</taxon>
        <taxon>core Calosphace</taxon>
    </lineage>
</organism>
<dbReference type="PANTHER" id="PTHR31170">
    <property type="entry name" value="BNAC04G53230D PROTEIN"/>
    <property type="match status" value="1"/>
</dbReference>
<reference evidence="2" key="2">
    <citation type="submission" date="2020-08" db="EMBL/GenBank/DDBJ databases">
        <title>Plant Genome Project.</title>
        <authorList>
            <person name="Zhang R.-G."/>
        </authorList>
    </citation>
    <scope>NUCLEOTIDE SEQUENCE</scope>
    <source>
        <strain evidence="2">Huo1</strain>
        <tissue evidence="2">Leaf</tissue>
    </source>
</reference>
<evidence type="ECO:0000313" key="3">
    <source>
        <dbReference type="Proteomes" id="UP000298416"/>
    </source>
</evidence>
<gene>
    <name evidence="2" type="ORF">SASPL_151823</name>
</gene>
<dbReference type="InterPro" id="IPR004158">
    <property type="entry name" value="DUF247_pln"/>
</dbReference>
<dbReference type="PANTHER" id="PTHR31170:SF25">
    <property type="entry name" value="BNAA09G04570D PROTEIN"/>
    <property type="match status" value="1"/>
</dbReference>
<evidence type="ECO:0000256" key="1">
    <source>
        <dbReference type="SAM" id="Phobius"/>
    </source>
</evidence>
<proteinExistence type="predicted"/>
<keyword evidence="1" id="KW-0472">Membrane</keyword>
<keyword evidence="3" id="KW-1185">Reference proteome</keyword>
<reference evidence="2" key="1">
    <citation type="submission" date="2018-01" db="EMBL/GenBank/DDBJ databases">
        <authorList>
            <person name="Mao J.F."/>
        </authorList>
    </citation>
    <scope>NUCLEOTIDE SEQUENCE</scope>
    <source>
        <strain evidence="2">Huo1</strain>
        <tissue evidence="2">Leaf</tissue>
    </source>
</reference>
<accession>A0A8X8Z0C4</accession>
<dbReference type="Pfam" id="PF03140">
    <property type="entry name" value="DUF247"/>
    <property type="match status" value="1"/>
</dbReference>